<dbReference type="PANTHER" id="PTHR30572">
    <property type="entry name" value="MEMBRANE COMPONENT OF TRANSPORTER-RELATED"/>
    <property type="match status" value="1"/>
</dbReference>
<dbReference type="InterPro" id="IPR003838">
    <property type="entry name" value="ABC3_permease_C"/>
</dbReference>
<keyword evidence="2" id="KW-1003">Cell membrane</keyword>
<feature type="transmembrane region" description="Helical" evidence="7">
    <location>
        <begin position="341"/>
        <end position="369"/>
    </location>
</feature>
<dbReference type="InterPro" id="IPR025857">
    <property type="entry name" value="MacB_PCD"/>
</dbReference>
<comment type="subcellular location">
    <subcellularLocation>
        <location evidence="1">Cell membrane</location>
        <topology evidence="1">Multi-pass membrane protein</topology>
    </subcellularLocation>
</comment>
<feature type="transmembrane region" description="Helical" evidence="7">
    <location>
        <begin position="288"/>
        <end position="320"/>
    </location>
</feature>
<dbReference type="PANTHER" id="PTHR30572:SF4">
    <property type="entry name" value="ABC TRANSPORTER PERMEASE YTRF"/>
    <property type="match status" value="1"/>
</dbReference>
<name>A0A6M4IKL3_9BACT</name>
<dbReference type="GO" id="GO:0022857">
    <property type="term" value="F:transmembrane transporter activity"/>
    <property type="evidence" value="ECO:0007669"/>
    <property type="project" value="TreeGrafter"/>
</dbReference>
<evidence type="ECO:0000256" key="4">
    <source>
        <dbReference type="ARBA" id="ARBA00022989"/>
    </source>
</evidence>
<feature type="transmembrane region" description="Helical" evidence="7">
    <location>
        <begin position="25"/>
        <end position="46"/>
    </location>
</feature>
<dbReference type="EMBL" id="CP053085">
    <property type="protein sequence ID" value="QJR35584.1"/>
    <property type="molecule type" value="Genomic_DNA"/>
</dbReference>
<evidence type="ECO:0000313" key="11">
    <source>
        <dbReference type="Proteomes" id="UP000500938"/>
    </source>
</evidence>
<dbReference type="Proteomes" id="UP000500938">
    <property type="component" value="Chromosome"/>
</dbReference>
<dbReference type="RefSeq" id="WP_171225016.1">
    <property type="nucleotide sequence ID" value="NZ_CP053085.1"/>
</dbReference>
<evidence type="ECO:0000256" key="7">
    <source>
        <dbReference type="SAM" id="Phobius"/>
    </source>
</evidence>
<keyword evidence="4 7" id="KW-1133">Transmembrane helix</keyword>
<feature type="domain" description="MacB-like periplasmic core" evidence="9">
    <location>
        <begin position="26"/>
        <end position="255"/>
    </location>
</feature>
<dbReference type="GO" id="GO:0005886">
    <property type="term" value="C:plasma membrane"/>
    <property type="evidence" value="ECO:0007669"/>
    <property type="project" value="UniProtKB-SubCell"/>
</dbReference>
<feature type="transmembrane region" description="Helical" evidence="7">
    <location>
        <begin position="381"/>
        <end position="401"/>
    </location>
</feature>
<feature type="domain" description="ABC3 transporter permease C-terminal" evidence="8">
    <location>
        <begin position="298"/>
        <end position="411"/>
    </location>
</feature>
<evidence type="ECO:0000313" key="10">
    <source>
        <dbReference type="EMBL" id="QJR35584.1"/>
    </source>
</evidence>
<keyword evidence="11" id="KW-1185">Reference proteome</keyword>
<evidence type="ECO:0000259" key="9">
    <source>
        <dbReference type="Pfam" id="PF12704"/>
    </source>
</evidence>
<accession>A0A6M4IKL3</accession>
<protein>
    <submittedName>
        <fullName evidence="10">ABC transporter permease</fullName>
    </submittedName>
</protein>
<keyword evidence="5 7" id="KW-0472">Membrane</keyword>
<gene>
    <name evidence="10" type="ORF">HKW67_08725</name>
</gene>
<evidence type="ECO:0000256" key="6">
    <source>
        <dbReference type="ARBA" id="ARBA00038076"/>
    </source>
</evidence>
<comment type="similarity">
    <text evidence="6">Belongs to the ABC-4 integral membrane protein family.</text>
</comment>
<proteinExistence type="inferred from homology"/>
<dbReference type="InterPro" id="IPR050250">
    <property type="entry name" value="Macrolide_Exporter_MacB"/>
</dbReference>
<dbReference type="Pfam" id="PF12704">
    <property type="entry name" value="MacB_PCD"/>
    <property type="match status" value="1"/>
</dbReference>
<dbReference type="Pfam" id="PF02687">
    <property type="entry name" value="FtsX"/>
    <property type="match status" value="1"/>
</dbReference>
<sequence length="418" mass="44578">MNRFLLVFEGVGMALESIRSNKVRAALTIAGVAIGVFVVVAMGAVVNGIRASFQQDLEQIGATTFIVQRRSSGISGCDGTDEKCPDRSNPPISFAEWDMIKRIPGVENVIGVLGGQGNFAYRNSRVDNVGYDAYSVEWPSVDASDISPGRNFTRAEYDAGQPVVLVNDTLKAQLFGESEAIGKQIMISGRQFTVIGIYAPKAGFLKSLEGKGPDTPRAIIPIQAAVRSLDVWRNNLSLLVRPSKSVTQGEVMDEVLASMRARRGLRPGDRATFYLVEQDRLMDTFNQLFGAIFAVGLALSAVALLVGGVGVVAIMMISVTERTREIGVRKALGATSGTIRWQFLVEAATMTSIGAFVGLGLGALLAWVIRTNTSIPATLPGSIVATALIASAVTGVAFGMLPAMRASRLDPVEALRHE</sequence>
<evidence type="ECO:0000256" key="3">
    <source>
        <dbReference type="ARBA" id="ARBA00022692"/>
    </source>
</evidence>
<evidence type="ECO:0000259" key="8">
    <source>
        <dbReference type="Pfam" id="PF02687"/>
    </source>
</evidence>
<evidence type="ECO:0000256" key="1">
    <source>
        <dbReference type="ARBA" id="ARBA00004651"/>
    </source>
</evidence>
<evidence type="ECO:0000256" key="2">
    <source>
        <dbReference type="ARBA" id="ARBA00022475"/>
    </source>
</evidence>
<keyword evidence="3 7" id="KW-0812">Transmembrane</keyword>
<evidence type="ECO:0000256" key="5">
    <source>
        <dbReference type="ARBA" id="ARBA00023136"/>
    </source>
</evidence>
<reference evidence="10 11" key="1">
    <citation type="submission" date="2020-05" db="EMBL/GenBank/DDBJ databases">
        <title>Complete genome sequence of Gemmatimonas greenlandica TET16.</title>
        <authorList>
            <person name="Zeng Y."/>
        </authorList>
    </citation>
    <scope>NUCLEOTIDE SEQUENCE [LARGE SCALE GENOMIC DNA]</scope>
    <source>
        <strain evidence="10 11">TET16</strain>
    </source>
</reference>
<organism evidence="10 11">
    <name type="scientific">Gemmatimonas groenlandica</name>
    <dbReference type="NCBI Taxonomy" id="2732249"/>
    <lineage>
        <taxon>Bacteria</taxon>
        <taxon>Pseudomonadati</taxon>
        <taxon>Gemmatimonadota</taxon>
        <taxon>Gemmatimonadia</taxon>
        <taxon>Gemmatimonadales</taxon>
        <taxon>Gemmatimonadaceae</taxon>
        <taxon>Gemmatimonas</taxon>
    </lineage>
</organism>
<dbReference type="KEGG" id="ggr:HKW67_08725"/>
<dbReference type="AlphaFoldDB" id="A0A6M4IKL3"/>